<name>A0ABR6BY77_9PSEU</name>
<dbReference type="RefSeq" id="WP_025357259.1">
    <property type="nucleotide sequence ID" value="NZ_BAAABQ010000061.1"/>
</dbReference>
<reference evidence="1 2" key="1">
    <citation type="submission" date="2020-08" db="EMBL/GenBank/DDBJ databases">
        <title>Genomic Encyclopedia of Archaeal and Bacterial Type Strains, Phase II (KMG-II): from individual species to whole genera.</title>
        <authorList>
            <person name="Goeker M."/>
        </authorList>
    </citation>
    <scope>NUCLEOTIDE SEQUENCE [LARGE SCALE GENOMIC DNA]</scope>
    <source>
        <strain evidence="1 2">DSM 43850</strain>
    </source>
</reference>
<dbReference type="InterPro" id="IPR023198">
    <property type="entry name" value="PGP-like_dom2"/>
</dbReference>
<comment type="caution">
    <text evidence="1">The sequence shown here is derived from an EMBL/GenBank/DDBJ whole genome shotgun (WGS) entry which is preliminary data.</text>
</comment>
<dbReference type="InterPro" id="IPR023214">
    <property type="entry name" value="HAD_sf"/>
</dbReference>
<evidence type="ECO:0000313" key="2">
    <source>
        <dbReference type="Proteomes" id="UP000517916"/>
    </source>
</evidence>
<dbReference type="SUPFAM" id="SSF56784">
    <property type="entry name" value="HAD-like"/>
    <property type="match status" value="1"/>
</dbReference>
<dbReference type="Gene3D" id="3.40.50.1000">
    <property type="entry name" value="HAD superfamily/HAD-like"/>
    <property type="match status" value="1"/>
</dbReference>
<dbReference type="Proteomes" id="UP000517916">
    <property type="component" value="Unassembled WGS sequence"/>
</dbReference>
<keyword evidence="2" id="KW-1185">Reference proteome</keyword>
<proteinExistence type="predicted"/>
<dbReference type="InterPro" id="IPR036412">
    <property type="entry name" value="HAD-like_sf"/>
</dbReference>
<dbReference type="InterPro" id="IPR041492">
    <property type="entry name" value="HAD_2"/>
</dbReference>
<protein>
    <submittedName>
        <fullName evidence="1">Beta-phosphoglucomutase-like phosphatase (HAD superfamily)</fullName>
    </submittedName>
</protein>
<accession>A0ABR6BY77</accession>
<evidence type="ECO:0000313" key="1">
    <source>
        <dbReference type="EMBL" id="MBA8931874.1"/>
    </source>
</evidence>
<organism evidence="1 2">
    <name type="scientific">Kutzneria viridogrisea</name>
    <dbReference type="NCBI Taxonomy" id="47990"/>
    <lineage>
        <taxon>Bacteria</taxon>
        <taxon>Bacillati</taxon>
        <taxon>Actinomycetota</taxon>
        <taxon>Actinomycetes</taxon>
        <taxon>Pseudonocardiales</taxon>
        <taxon>Pseudonocardiaceae</taxon>
        <taxon>Kutzneria</taxon>
    </lineage>
</organism>
<sequence length="190" mass="20080">MGEDVSARDHVLVGFTALVGDLFDGQRGRTAAERLKVLLGPTAPRARDPFQVLRFAASCGRTAANVVERQLCRLESEALLAAEDLPGSQEALRHLASKGCTLTVITNHGIDCVRSYLTMRDLTGQVRRISARVTADPERLLPGPHLVQQAIRALATTAEHCVLIAGSAAESAAARAAGVACVRGMEAICG</sequence>
<dbReference type="Pfam" id="PF13419">
    <property type="entry name" value="HAD_2"/>
    <property type="match status" value="1"/>
</dbReference>
<gene>
    <name evidence="1" type="ORF">BC739_009133</name>
</gene>
<dbReference type="EMBL" id="JACJID010000010">
    <property type="protein sequence ID" value="MBA8931874.1"/>
    <property type="molecule type" value="Genomic_DNA"/>
</dbReference>
<dbReference type="Gene3D" id="1.10.150.240">
    <property type="entry name" value="Putative phosphatase, domain 2"/>
    <property type="match status" value="1"/>
</dbReference>